<name>A0A0F8Y5K6_9ZZZZ</name>
<protein>
    <submittedName>
        <fullName evidence="1">Uncharacterized protein</fullName>
    </submittedName>
</protein>
<reference evidence="1" key="1">
    <citation type="journal article" date="2015" name="Nature">
        <title>Complex archaea that bridge the gap between prokaryotes and eukaryotes.</title>
        <authorList>
            <person name="Spang A."/>
            <person name="Saw J.H."/>
            <person name="Jorgensen S.L."/>
            <person name="Zaremba-Niedzwiedzka K."/>
            <person name="Martijn J."/>
            <person name="Lind A.E."/>
            <person name="van Eijk R."/>
            <person name="Schleper C."/>
            <person name="Guy L."/>
            <person name="Ettema T.J."/>
        </authorList>
    </citation>
    <scope>NUCLEOTIDE SEQUENCE</scope>
</reference>
<sequence length="54" mass="6233">MICGLQCEGWARIVGYYRPVSDWNHGKRAEFSDRKTYDADKAIERIKAEKGKGK</sequence>
<accession>A0A0F8Y5K6</accession>
<proteinExistence type="predicted"/>
<dbReference type="InterPro" id="IPR012833">
    <property type="entry name" value="NrdD"/>
</dbReference>
<evidence type="ECO:0000313" key="1">
    <source>
        <dbReference type="EMBL" id="KKK68910.1"/>
    </source>
</evidence>
<dbReference type="Pfam" id="PF13597">
    <property type="entry name" value="NRDD"/>
    <property type="match status" value="1"/>
</dbReference>
<comment type="caution">
    <text evidence="1">The sequence shown here is derived from an EMBL/GenBank/DDBJ whole genome shotgun (WGS) entry which is preliminary data.</text>
</comment>
<dbReference type="GO" id="GO:0008998">
    <property type="term" value="F:ribonucleoside-triphosphate reductase (thioredoxin) activity"/>
    <property type="evidence" value="ECO:0007669"/>
    <property type="project" value="InterPro"/>
</dbReference>
<organism evidence="1">
    <name type="scientific">marine sediment metagenome</name>
    <dbReference type="NCBI Taxonomy" id="412755"/>
    <lineage>
        <taxon>unclassified sequences</taxon>
        <taxon>metagenomes</taxon>
        <taxon>ecological metagenomes</taxon>
    </lineage>
</organism>
<dbReference type="EMBL" id="LAZR01058913">
    <property type="protein sequence ID" value="KKK68910.1"/>
    <property type="molecule type" value="Genomic_DNA"/>
</dbReference>
<gene>
    <name evidence="1" type="ORF">LCGC14_2939310</name>
</gene>
<dbReference type="AlphaFoldDB" id="A0A0F8Y5K6"/>
<dbReference type="GO" id="GO:0006260">
    <property type="term" value="P:DNA replication"/>
    <property type="evidence" value="ECO:0007669"/>
    <property type="project" value="InterPro"/>
</dbReference>